<evidence type="ECO:0000313" key="2">
    <source>
        <dbReference type="Proteomes" id="UP000012589"/>
    </source>
</evidence>
<proteinExistence type="predicted"/>
<sequence length="410" mass="48569">MDINNRKICEGSIMIKDLDLLKDIAPLFKKKIVIWGVGYIGRLILKELKAMGAGNKGIYLCDTYGGGGQNEIEEKILLPEMLKSELYQVNLEDVIFLVTVKEIKAQDEILKKIVNTYGDAVDIYTEYAIKWGIYFNINHPYIKKDYRLRKLNKREEERICNRSSIDKLKLNAFRYFSFLPLHDDEIILIYQVGKVGSTTIYNTLQDYNRYALHCHTLAGIEEKENDLYNLVNMKSGKIITLVRDPIARLISAMWQVMCETGRYSLEADFFEVENYFFGGEGFENVQFEWFHNEIEKLFKIDVFQYSFNQEKGYSIIKKGNIELLLIKMEKLNELENVIGEFLGIERFHMQKSNEGREKTYRFAYRAYQENFASVTKEKLKDIYMRNEYMRFFYSEQERHNLYNKWMQSLN</sequence>
<organism evidence="1 2">
    <name type="scientific">Eubacterium plexicaudatum ASF492</name>
    <dbReference type="NCBI Taxonomy" id="1235802"/>
    <lineage>
        <taxon>Bacteria</taxon>
        <taxon>Bacillati</taxon>
        <taxon>Bacillota</taxon>
        <taxon>Clostridia</taxon>
        <taxon>Eubacteriales</taxon>
        <taxon>Eubacteriaceae</taxon>
        <taxon>Eubacterium</taxon>
    </lineage>
</organism>
<dbReference type="eggNOG" id="COG1215">
    <property type="taxonomic scope" value="Bacteria"/>
</dbReference>
<evidence type="ECO:0008006" key="3">
    <source>
        <dbReference type="Google" id="ProtNLM"/>
    </source>
</evidence>
<dbReference type="STRING" id="1235802.C823_01208"/>
<dbReference type="Proteomes" id="UP000012589">
    <property type="component" value="Unassembled WGS sequence"/>
</dbReference>
<dbReference type="Pfam" id="PF10364">
    <property type="entry name" value="NKWYS"/>
    <property type="match status" value="1"/>
</dbReference>
<comment type="caution">
    <text evidence="1">The sequence shown here is derived from an EMBL/GenBank/DDBJ whole genome shotgun (WGS) entry which is preliminary data.</text>
</comment>
<dbReference type="HOGENOM" id="CLU_670381_0_0_9"/>
<evidence type="ECO:0000313" key="1">
    <source>
        <dbReference type="EMBL" id="EMZ33927.1"/>
    </source>
</evidence>
<dbReference type="OrthoDB" id="286125at2"/>
<reference evidence="1 2" key="1">
    <citation type="journal article" date="2014" name="Genome Announc.">
        <title>Draft genome sequences of the altered schaedler flora, a defined bacterial community from gnotobiotic mice.</title>
        <authorList>
            <person name="Wannemuehler M.J."/>
            <person name="Overstreet A.M."/>
            <person name="Ward D.V."/>
            <person name="Phillips G.J."/>
        </authorList>
    </citation>
    <scope>NUCLEOTIDE SEQUENCE [LARGE SCALE GENOMIC DNA]</scope>
    <source>
        <strain evidence="1 2">ASF492</strain>
    </source>
</reference>
<accession>N2AXF8</accession>
<name>N2AXF8_9FIRM</name>
<dbReference type="PATRIC" id="fig|1235802.3.peg.1294"/>
<dbReference type="InterPro" id="IPR018831">
    <property type="entry name" value="Uncharacterised_NKWYS"/>
</dbReference>
<dbReference type="AlphaFoldDB" id="N2AXF8"/>
<gene>
    <name evidence="1" type="ORF">C823_01208</name>
</gene>
<keyword evidence="2" id="KW-1185">Reference proteome</keyword>
<protein>
    <recommendedName>
        <fullName evidence="3">Sulfotransferase domain-containing protein</fullName>
    </recommendedName>
</protein>
<dbReference type="EMBL" id="AQFT01000038">
    <property type="protein sequence ID" value="EMZ33927.1"/>
    <property type="molecule type" value="Genomic_DNA"/>
</dbReference>